<dbReference type="Proteomes" id="UP001252243">
    <property type="component" value="Unassembled WGS sequence"/>
</dbReference>
<dbReference type="EMBL" id="JAVDVQ010000006">
    <property type="protein sequence ID" value="MDR7082570.1"/>
    <property type="molecule type" value="Genomic_DNA"/>
</dbReference>
<protein>
    <submittedName>
        <fullName evidence="1">Uncharacterized protein</fullName>
    </submittedName>
</protein>
<accession>A0ABU1UBT1</accession>
<name>A0ABU1UBT1_9MICC</name>
<organism evidence="1 2">
    <name type="scientific">Arthrobacter ginsengisoli</name>
    <dbReference type="NCBI Taxonomy" id="1356565"/>
    <lineage>
        <taxon>Bacteria</taxon>
        <taxon>Bacillati</taxon>
        <taxon>Actinomycetota</taxon>
        <taxon>Actinomycetes</taxon>
        <taxon>Micrococcales</taxon>
        <taxon>Micrococcaceae</taxon>
        <taxon>Arthrobacter</taxon>
    </lineage>
</organism>
<dbReference type="RefSeq" id="WP_310055992.1">
    <property type="nucleotide sequence ID" value="NZ_JAVDVQ010000006.1"/>
</dbReference>
<reference evidence="1 2" key="1">
    <citation type="submission" date="2023-07" db="EMBL/GenBank/DDBJ databases">
        <title>Sorghum-associated microbial communities from plants grown in Nebraska, USA.</title>
        <authorList>
            <person name="Schachtman D."/>
        </authorList>
    </citation>
    <scope>NUCLEOTIDE SEQUENCE [LARGE SCALE GENOMIC DNA]</scope>
    <source>
        <strain evidence="1 2">BE167</strain>
    </source>
</reference>
<sequence>MTAIFWIAVMITCAASVAAAYLVVAEYWRDRTAHSRDQIFDITEDAHETVSRLDAAYQQALRDIRRRQ</sequence>
<keyword evidence="2" id="KW-1185">Reference proteome</keyword>
<proteinExistence type="predicted"/>
<evidence type="ECO:0000313" key="1">
    <source>
        <dbReference type="EMBL" id="MDR7082570.1"/>
    </source>
</evidence>
<evidence type="ECO:0000313" key="2">
    <source>
        <dbReference type="Proteomes" id="UP001252243"/>
    </source>
</evidence>
<gene>
    <name evidence="1" type="ORF">J2X01_001859</name>
</gene>
<comment type="caution">
    <text evidence="1">The sequence shown here is derived from an EMBL/GenBank/DDBJ whole genome shotgun (WGS) entry which is preliminary data.</text>
</comment>